<dbReference type="GeneID" id="83207204"/>
<feature type="transmembrane region" description="Helical" evidence="2">
    <location>
        <begin position="6"/>
        <end position="26"/>
    </location>
</feature>
<feature type="region of interest" description="Disordered" evidence="1">
    <location>
        <begin position="35"/>
        <end position="59"/>
    </location>
</feature>
<keyword evidence="4" id="KW-1185">Reference proteome</keyword>
<dbReference type="Proteomes" id="UP001150941">
    <property type="component" value="Unassembled WGS sequence"/>
</dbReference>
<evidence type="ECO:0000313" key="3">
    <source>
        <dbReference type="EMBL" id="KAJ5214926.1"/>
    </source>
</evidence>
<name>A0A9W9TA25_9EURO</name>
<dbReference type="RefSeq" id="XP_058325423.1">
    <property type="nucleotide sequence ID" value="XM_058479900.1"/>
</dbReference>
<reference evidence="3" key="1">
    <citation type="submission" date="2022-11" db="EMBL/GenBank/DDBJ databases">
        <authorList>
            <person name="Petersen C."/>
        </authorList>
    </citation>
    <scope>NUCLEOTIDE SEQUENCE</scope>
    <source>
        <strain evidence="3">IBT 19713</strain>
    </source>
</reference>
<keyword evidence="2" id="KW-0472">Membrane</keyword>
<dbReference type="EMBL" id="JAPQKS010000009">
    <property type="protein sequence ID" value="KAJ5214926.1"/>
    <property type="molecule type" value="Genomic_DNA"/>
</dbReference>
<reference evidence="3" key="2">
    <citation type="journal article" date="2023" name="IMA Fungus">
        <title>Comparative genomic study of the Penicillium genus elucidates a diverse pangenome and 15 lateral gene transfer events.</title>
        <authorList>
            <person name="Petersen C."/>
            <person name="Sorensen T."/>
            <person name="Nielsen M.R."/>
            <person name="Sondergaard T.E."/>
            <person name="Sorensen J.L."/>
            <person name="Fitzpatrick D.A."/>
            <person name="Frisvad J.C."/>
            <person name="Nielsen K.L."/>
        </authorList>
    </citation>
    <scope>NUCLEOTIDE SEQUENCE</scope>
    <source>
        <strain evidence="3">IBT 19713</strain>
    </source>
</reference>
<feature type="compositionally biased region" description="Basic and acidic residues" evidence="1">
    <location>
        <begin position="48"/>
        <end position="59"/>
    </location>
</feature>
<proteinExistence type="predicted"/>
<gene>
    <name evidence="3" type="ORF">N7468_010605</name>
</gene>
<keyword evidence="2" id="KW-1133">Transmembrane helix</keyword>
<evidence type="ECO:0000256" key="1">
    <source>
        <dbReference type="SAM" id="MobiDB-lite"/>
    </source>
</evidence>
<keyword evidence="2" id="KW-0812">Transmembrane</keyword>
<sequence>MAPYGGMAVSLAINASALLLGLSLLWQKMPIKNNKGGFNGWRSVSQPSKKEVQSSRDDR</sequence>
<dbReference type="AlphaFoldDB" id="A0A9W9TA25"/>
<evidence type="ECO:0000256" key="2">
    <source>
        <dbReference type="SAM" id="Phobius"/>
    </source>
</evidence>
<evidence type="ECO:0000313" key="4">
    <source>
        <dbReference type="Proteomes" id="UP001150941"/>
    </source>
</evidence>
<accession>A0A9W9TA25</accession>
<comment type="caution">
    <text evidence="3">The sequence shown here is derived from an EMBL/GenBank/DDBJ whole genome shotgun (WGS) entry which is preliminary data.</text>
</comment>
<protein>
    <submittedName>
        <fullName evidence="3">Uncharacterized protein</fullName>
    </submittedName>
</protein>
<organism evidence="3 4">
    <name type="scientific">Penicillium chermesinum</name>
    <dbReference type="NCBI Taxonomy" id="63820"/>
    <lineage>
        <taxon>Eukaryota</taxon>
        <taxon>Fungi</taxon>
        <taxon>Dikarya</taxon>
        <taxon>Ascomycota</taxon>
        <taxon>Pezizomycotina</taxon>
        <taxon>Eurotiomycetes</taxon>
        <taxon>Eurotiomycetidae</taxon>
        <taxon>Eurotiales</taxon>
        <taxon>Aspergillaceae</taxon>
        <taxon>Penicillium</taxon>
    </lineage>
</organism>